<dbReference type="InterPro" id="IPR037528">
    <property type="entry name" value="ArgB"/>
</dbReference>
<dbReference type="UniPathway" id="UPA00068">
    <property type="reaction ID" value="UER00107"/>
</dbReference>
<proteinExistence type="inferred from homology"/>
<feature type="binding site" evidence="9">
    <location>
        <position position="62"/>
    </location>
    <ligand>
        <name>substrate</name>
    </ligand>
</feature>
<accession>I3E5V3</accession>
<evidence type="ECO:0000256" key="3">
    <source>
        <dbReference type="ARBA" id="ARBA00022605"/>
    </source>
</evidence>
<dbReference type="AlphaFoldDB" id="I3E5V3"/>
<comment type="catalytic activity">
    <reaction evidence="8 9">
        <text>N-acetyl-L-glutamate + ATP = N-acetyl-L-glutamyl 5-phosphate + ADP</text>
        <dbReference type="Rhea" id="RHEA:14629"/>
        <dbReference type="ChEBI" id="CHEBI:30616"/>
        <dbReference type="ChEBI" id="CHEBI:44337"/>
        <dbReference type="ChEBI" id="CHEBI:57936"/>
        <dbReference type="ChEBI" id="CHEBI:456216"/>
        <dbReference type="EC" id="2.7.2.8"/>
    </reaction>
</comment>
<comment type="pathway">
    <text evidence="1 9">Amino-acid biosynthesis; L-arginine biosynthesis; N(2)-acetyl-L-ornithine from L-glutamate: step 2/4.</text>
</comment>
<dbReference type="Gene3D" id="3.40.1160.10">
    <property type="entry name" value="Acetylglutamate kinase-like"/>
    <property type="match status" value="1"/>
</dbReference>
<comment type="subcellular location">
    <subcellularLocation>
        <location evidence="9">Cytoplasm</location>
    </subcellularLocation>
</comment>
<dbReference type="RefSeq" id="WP_003350633.1">
    <property type="nucleotide sequence ID" value="NZ_AFEU01000001.1"/>
</dbReference>
<dbReference type="InterPro" id="IPR001048">
    <property type="entry name" value="Asp/Glu/Uridylate_kinase"/>
</dbReference>
<comment type="caution">
    <text evidence="11">The sequence shown here is derived from an EMBL/GenBank/DDBJ whole genome shotgun (WGS) entry which is preliminary data.</text>
</comment>
<dbReference type="EC" id="2.7.2.8" evidence="9"/>
<feature type="binding site" evidence="9">
    <location>
        <begin position="40"/>
        <end position="41"/>
    </location>
    <ligand>
        <name>substrate</name>
    </ligand>
</feature>
<gene>
    <name evidence="9" type="primary">argB</name>
    <name evidence="11" type="ORF">PB1_03005</name>
</gene>
<dbReference type="NCBIfam" id="TIGR00761">
    <property type="entry name" value="argB"/>
    <property type="match status" value="1"/>
</dbReference>
<dbReference type="PIRSF" id="PIRSF000728">
    <property type="entry name" value="NAGK"/>
    <property type="match status" value="1"/>
</dbReference>
<dbReference type="EMBL" id="AFEU01000001">
    <property type="protein sequence ID" value="EIJ81874.1"/>
    <property type="molecule type" value="Genomic_DNA"/>
</dbReference>
<organism evidence="11 12">
    <name type="scientific">Bacillus methanolicus PB1</name>
    <dbReference type="NCBI Taxonomy" id="997296"/>
    <lineage>
        <taxon>Bacteria</taxon>
        <taxon>Bacillati</taxon>
        <taxon>Bacillota</taxon>
        <taxon>Bacilli</taxon>
        <taxon>Bacillales</taxon>
        <taxon>Bacillaceae</taxon>
        <taxon>Bacillus</taxon>
    </lineage>
</organism>
<dbReference type="PATRIC" id="fig|997296.3.peg.664"/>
<keyword evidence="12" id="KW-1185">Reference proteome</keyword>
<dbReference type="PANTHER" id="PTHR23342:SF0">
    <property type="entry name" value="N-ACETYLGLUTAMATE SYNTHASE, MITOCHONDRIAL"/>
    <property type="match status" value="1"/>
</dbReference>
<name>I3E5V3_BACMT</name>
<evidence type="ECO:0000256" key="9">
    <source>
        <dbReference type="HAMAP-Rule" id="MF_00082"/>
    </source>
</evidence>
<dbReference type="FunFam" id="3.40.1160.10:FF:000004">
    <property type="entry name" value="Acetylglutamate kinase"/>
    <property type="match status" value="1"/>
</dbReference>
<keyword evidence="7 9" id="KW-0067">ATP-binding</keyword>
<evidence type="ECO:0000256" key="4">
    <source>
        <dbReference type="ARBA" id="ARBA00022679"/>
    </source>
</evidence>
<keyword evidence="9" id="KW-0963">Cytoplasm</keyword>
<keyword evidence="6 9" id="KW-0418">Kinase</keyword>
<dbReference type="HAMAP" id="MF_00082">
    <property type="entry name" value="ArgB"/>
    <property type="match status" value="1"/>
</dbReference>
<sequence>MKRILIKCGGSVIDSLTPEFFSSLKKLISQGYQLIFVHGGGPDINEMLNLYNVKPEFHNGLRKTTEQTMKVVEMVLSGHTNRKLVHLLEANGLTAFGLNGSDGKCLQAKYIDKEQLGLVGEIETVNQEVILMLIRENIIPVITPIGISKSGEKLNVNADHAAAAVARELNCQYCLFVTDVDGIYINGNLLSDVSEEDIHTYINEGKITGGMIPKVKSALAAIEKGLERVMIVSGKKAFFDGQNWMGTKIQGKAGILQ</sequence>
<keyword evidence="3 9" id="KW-0028">Amino-acid biosynthesis</keyword>
<evidence type="ECO:0000259" key="10">
    <source>
        <dbReference type="Pfam" id="PF00696"/>
    </source>
</evidence>
<keyword evidence="2 9" id="KW-0055">Arginine biosynthesis</keyword>
<dbReference type="Proteomes" id="UP000010523">
    <property type="component" value="Unassembled WGS sequence"/>
</dbReference>
<keyword evidence="4 9" id="KW-0808">Transferase</keyword>
<feature type="site" description="Transition state stabilizer" evidence="9">
    <location>
        <position position="7"/>
    </location>
</feature>
<dbReference type="SUPFAM" id="SSF53633">
    <property type="entry name" value="Carbamate kinase-like"/>
    <property type="match status" value="1"/>
</dbReference>
<evidence type="ECO:0000256" key="1">
    <source>
        <dbReference type="ARBA" id="ARBA00004828"/>
    </source>
</evidence>
<dbReference type="Pfam" id="PF00696">
    <property type="entry name" value="AA_kinase"/>
    <property type="match status" value="1"/>
</dbReference>
<dbReference type="CDD" id="cd04238">
    <property type="entry name" value="AAK_NAGK-like"/>
    <property type="match status" value="1"/>
</dbReference>
<evidence type="ECO:0000313" key="12">
    <source>
        <dbReference type="Proteomes" id="UP000010523"/>
    </source>
</evidence>
<protein>
    <recommendedName>
        <fullName evidence="9">Acetylglutamate kinase</fullName>
        <ecNumber evidence="9">2.7.2.8</ecNumber>
    </recommendedName>
    <alternativeName>
        <fullName evidence="9">N-acetyl-L-glutamate 5-phosphotransferase</fullName>
    </alternativeName>
    <alternativeName>
        <fullName evidence="9">NAG kinase</fullName>
        <shortName evidence="9">NAGK</shortName>
    </alternativeName>
</protein>
<evidence type="ECO:0000256" key="5">
    <source>
        <dbReference type="ARBA" id="ARBA00022741"/>
    </source>
</evidence>
<reference evidence="11 12" key="1">
    <citation type="journal article" date="2012" name="Appl. Environ. Microbiol.">
        <title>Genome Sequence of Thermotolerant Bacillus methanolicus: Features and Regulation Related to Methylotrophy and Production of L-Lysine and L-Glutamate from Methanol.</title>
        <authorList>
            <person name="Heggeset T.M."/>
            <person name="Krog A."/>
            <person name="Balzer S."/>
            <person name="Wentzel A."/>
            <person name="Ellingsen T.E."/>
            <person name="Brautaset T."/>
        </authorList>
    </citation>
    <scope>NUCLEOTIDE SEQUENCE [LARGE SCALE GENOMIC DNA]</scope>
    <source>
        <strain evidence="11 12">PB1</strain>
    </source>
</reference>
<dbReference type="PANTHER" id="PTHR23342">
    <property type="entry name" value="N-ACETYLGLUTAMATE SYNTHASE"/>
    <property type="match status" value="1"/>
</dbReference>
<dbReference type="GO" id="GO:0005524">
    <property type="term" value="F:ATP binding"/>
    <property type="evidence" value="ECO:0007669"/>
    <property type="project" value="UniProtKB-UniRule"/>
</dbReference>
<evidence type="ECO:0000313" key="11">
    <source>
        <dbReference type="EMBL" id="EIJ81874.1"/>
    </source>
</evidence>
<dbReference type="InterPro" id="IPR036393">
    <property type="entry name" value="AceGlu_kinase-like_sf"/>
</dbReference>
<dbReference type="GO" id="GO:0005737">
    <property type="term" value="C:cytoplasm"/>
    <property type="evidence" value="ECO:0007669"/>
    <property type="project" value="UniProtKB-SubCell"/>
</dbReference>
<dbReference type="GO" id="GO:0003991">
    <property type="term" value="F:acetylglutamate kinase activity"/>
    <property type="evidence" value="ECO:0007669"/>
    <property type="project" value="UniProtKB-UniRule"/>
</dbReference>
<evidence type="ECO:0000256" key="6">
    <source>
        <dbReference type="ARBA" id="ARBA00022777"/>
    </source>
</evidence>
<evidence type="ECO:0000256" key="7">
    <source>
        <dbReference type="ARBA" id="ARBA00022840"/>
    </source>
</evidence>
<evidence type="ECO:0000256" key="2">
    <source>
        <dbReference type="ARBA" id="ARBA00022571"/>
    </source>
</evidence>
<dbReference type="OrthoDB" id="9803155at2"/>
<dbReference type="GO" id="GO:0042450">
    <property type="term" value="P:L-arginine biosynthetic process via ornithine"/>
    <property type="evidence" value="ECO:0007669"/>
    <property type="project" value="UniProtKB-UniRule"/>
</dbReference>
<keyword evidence="5 9" id="KW-0547">Nucleotide-binding</keyword>
<comment type="function">
    <text evidence="9">Catalyzes the ATP-dependent phosphorylation of N-acetyl-L-glutamate.</text>
</comment>
<dbReference type="PRINTS" id="PR00474">
    <property type="entry name" value="GLU5KINASE"/>
</dbReference>
<dbReference type="InterPro" id="IPR001057">
    <property type="entry name" value="Glu/AcGlu_kinase"/>
</dbReference>
<evidence type="ECO:0000256" key="8">
    <source>
        <dbReference type="ARBA" id="ARBA00048141"/>
    </source>
</evidence>
<feature type="binding site" evidence="9">
    <location>
        <position position="155"/>
    </location>
    <ligand>
        <name>substrate</name>
    </ligand>
</feature>
<feature type="site" description="Transition state stabilizer" evidence="9">
    <location>
        <position position="214"/>
    </location>
</feature>
<dbReference type="STRING" id="997296.PB1_03005"/>
<dbReference type="InterPro" id="IPR004662">
    <property type="entry name" value="AcgluKinase_fam"/>
</dbReference>
<comment type="similarity">
    <text evidence="9">Belongs to the acetylglutamate kinase family. ArgB subfamily.</text>
</comment>
<feature type="domain" description="Aspartate/glutamate/uridylate kinase" evidence="10">
    <location>
        <begin position="2"/>
        <end position="233"/>
    </location>
</feature>
<dbReference type="eggNOG" id="COG0548">
    <property type="taxonomic scope" value="Bacteria"/>
</dbReference>